<dbReference type="EMBL" id="DVMZ01000044">
    <property type="protein sequence ID" value="HIU58757.1"/>
    <property type="molecule type" value="Genomic_DNA"/>
</dbReference>
<reference evidence="2" key="1">
    <citation type="submission" date="2020-10" db="EMBL/GenBank/DDBJ databases">
        <authorList>
            <person name="Gilroy R."/>
        </authorList>
    </citation>
    <scope>NUCLEOTIDE SEQUENCE</scope>
    <source>
        <strain evidence="2">11687</strain>
    </source>
</reference>
<feature type="region of interest" description="Disordered" evidence="1">
    <location>
        <begin position="155"/>
        <end position="176"/>
    </location>
</feature>
<evidence type="ECO:0000256" key="1">
    <source>
        <dbReference type="SAM" id="MobiDB-lite"/>
    </source>
</evidence>
<proteinExistence type="predicted"/>
<reference evidence="2" key="2">
    <citation type="journal article" date="2021" name="PeerJ">
        <title>Extensive microbial diversity within the chicken gut microbiome revealed by metagenomics and culture.</title>
        <authorList>
            <person name="Gilroy R."/>
            <person name="Ravi A."/>
            <person name="Getino M."/>
            <person name="Pursley I."/>
            <person name="Horton D.L."/>
            <person name="Alikhan N.F."/>
            <person name="Baker D."/>
            <person name="Gharbi K."/>
            <person name="Hall N."/>
            <person name="Watson M."/>
            <person name="Adriaenssens E.M."/>
            <person name="Foster-Nyarko E."/>
            <person name="Jarju S."/>
            <person name="Secka A."/>
            <person name="Antonio M."/>
            <person name="Oren A."/>
            <person name="Chaudhuri R.R."/>
            <person name="La Ragione R."/>
            <person name="Hildebrand F."/>
            <person name="Pallen M.J."/>
        </authorList>
    </citation>
    <scope>NUCLEOTIDE SEQUENCE</scope>
    <source>
        <strain evidence="2">11687</strain>
    </source>
</reference>
<gene>
    <name evidence="2" type="ORF">IAC57_01520</name>
</gene>
<organism evidence="2 3">
    <name type="scientific">Candidatus Scatosoma pullistercoris</name>
    <dbReference type="NCBI Taxonomy" id="2840934"/>
    <lineage>
        <taxon>Bacteria</taxon>
        <taxon>Bacillati</taxon>
        <taxon>Bacillota</taxon>
        <taxon>Clostridia</taxon>
        <taxon>Candidatus Scatosoma</taxon>
    </lineage>
</organism>
<accession>A0A9D1MEE4</accession>
<feature type="compositionally biased region" description="Gly residues" evidence="1">
    <location>
        <begin position="155"/>
        <end position="166"/>
    </location>
</feature>
<sequence length="176" mass="19309">MSEGKMPEMTKEELADFAPILPQEQFQKNFEENQSREPWNLSDLFALAPFMEEEDVGRFALKFADSGHAPSEFVGLAPFMDEKSLGEIVNRLTESGHAPSEFAGLAPFMDEESFGKIVDRLSGRGYAPSEFVALAPFMREEDLERLVRDYLAGGGSFAGAGVGGAFSRGRGDKKSV</sequence>
<name>A0A9D1MEE4_9FIRM</name>
<comment type="caution">
    <text evidence="2">The sequence shown here is derived from an EMBL/GenBank/DDBJ whole genome shotgun (WGS) entry which is preliminary data.</text>
</comment>
<dbReference type="AlphaFoldDB" id="A0A9D1MEE4"/>
<protein>
    <submittedName>
        <fullName evidence="2">Uncharacterized protein</fullName>
    </submittedName>
</protein>
<dbReference type="Proteomes" id="UP000824081">
    <property type="component" value="Unassembled WGS sequence"/>
</dbReference>
<evidence type="ECO:0000313" key="3">
    <source>
        <dbReference type="Proteomes" id="UP000824081"/>
    </source>
</evidence>
<evidence type="ECO:0000313" key="2">
    <source>
        <dbReference type="EMBL" id="HIU58757.1"/>
    </source>
</evidence>